<reference evidence="6" key="1">
    <citation type="submission" date="2016-10" db="EMBL/GenBank/DDBJ databases">
        <title>Sequence of Gallionella enrichment culture.</title>
        <authorList>
            <person name="Poehlein A."/>
            <person name="Muehling M."/>
            <person name="Daniel R."/>
        </authorList>
    </citation>
    <scope>NUCLEOTIDE SEQUENCE</scope>
</reference>
<evidence type="ECO:0000259" key="4">
    <source>
        <dbReference type="PROSITE" id="PS51077"/>
    </source>
</evidence>
<dbReference type="PROSITE" id="PS51078">
    <property type="entry name" value="ICLR_ED"/>
    <property type="match status" value="1"/>
</dbReference>
<dbReference type="PROSITE" id="PS51077">
    <property type="entry name" value="HTH_ICLR"/>
    <property type="match status" value="1"/>
</dbReference>
<keyword evidence="3" id="KW-0804">Transcription</keyword>
<dbReference type="InterPro" id="IPR029016">
    <property type="entry name" value="GAF-like_dom_sf"/>
</dbReference>
<dbReference type="InterPro" id="IPR005471">
    <property type="entry name" value="Tscrpt_reg_IclR_N"/>
</dbReference>
<name>A0A1J5RST0_9ZZZZ</name>
<evidence type="ECO:0000313" key="6">
    <source>
        <dbReference type="EMBL" id="OIQ98745.1"/>
    </source>
</evidence>
<dbReference type="Pfam" id="PF09339">
    <property type="entry name" value="HTH_IclR"/>
    <property type="match status" value="1"/>
</dbReference>
<dbReference type="PANTHER" id="PTHR30136:SF39">
    <property type="entry name" value="TRANSCRIPTIONAL REGULATORY PROTEIN"/>
    <property type="match status" value="1"/>
</dbReference>
<sequence>MTITLQPLVFRIVDFCGGRFVEKIDDKSNAGTQSIERAAQVLRIIASRNSVGLRLVDISKQAKLARPTAHRILKCLMVEGLVRQHSETRRYFLGHLIFELGLAASSSFNLRDICHPSLVRLAEKSGDTVFLAIRSGADSVCIDRVEGAFPIKTFTLDVGTRRPLGVGAGGLALLMKLPDQAQQELVAANALRLSAYNNLTVPVVMKLLKRCRELGFALNDAQVTPGSTSVGLPIRSRSGEPVLAISIGAISSRMTRERLKELAAMIRTEIETLESYIEDTAHP</sequence>
<gene>
    <name evidence="6" type="primary">iclR_2</name>
    <name evidence="6" type="ORF">GALL_192460</name>
</gene>
<dbReference type="Pfam" id="PF01614">
    <property type="entry name" value="IclR_C"/>
    <property type="match status" value="1"/>
</dbReference>
<dbReference type="Gene3D" id="3.30.450.40">
    <property type="match status" value="1"/>
</dbReference>
<dbReference type="InterPro" id="IPR050707">
    <property type="entry name" value="HTH_MetabolicPath_Reg"/>
</dbReference>
<evidence type="ECO:0000259" key="5">
    <source>
        <dbReference type="PROSITE" id="PS51078"/>
    </source>
</evidence>
<evidence type="ECO:0000256" key="1">
    <source>
        <dbReference type="ARBA" id="ARBA00023015"/>
    </source>
</evidence>
<comment type="caution">
    <text evidence="6">The sequence shown here is derived from an EMBL/GenBank/DDBJ whole genome shotgun (WGS) entry which is preliminary data.</text>
</comment>
<dbReference type="AlphaFoldDB" id="A0A1J5RST0"/>
<dbReference type="Gene3D" id="1.10.10.10">
    <property type="entry name" value="Winged helix-like DNA-binding domain superfamily/Winged helix DNA-binding domain"/>
    <property type="match status" value="1"/>
</dbReference>
<keyword evidence="2" id="KW-0238">DNA-binding</keyword>
<feature type="domain" description="IclR-ED" evidence="5">
    <location>
        <begin position="96"/>
        <end position="279"/>
    </location>
</feature>
<dbReference type="GO" id="GO:0045892">
    <property type="term" value="P:negative regulation of DNA-templated transcription"/>
    <property type="evidence" value="ECO:0007669"/>
    <property type="project" value="TreeGrafter"/>
</dbReference>
<evidence type="ECO:0000256" key="2">
    <source>
        <dbReference type="ARBA" id="ARBA00023125"/>
    </source>
</evidence>
<dbReference type="PANTHER" id="PTHR30136">
    <property type="entry name" value="HELIX-TURN-HELIX TRANSCRIPTIONAL REGULATOR, ICLR FAMILY"/>
    <property type="match status" value="1"/>
</dbReference>
<dbReference type="GO" id="GO:0003677">
    <property type="term" value="F:DNA binding"/>
    <property type="evidence" value="ECO:0007669"/>
    <property type="project" value="UniProtKB-KW"/>
</dbReference>
<keyword evidence="1" id="KW-0805">Transcription regulation</keyword>
<evidence type="ECO:0000256" key="3">
    <source>
        <dbReference type="ARBA" id="ARBA00023163"/>
    </source>
</evidence>
<proteinExistence type="predicted"/>
<accession>A0A1J5RST0</accession>
<dbReference type="SUPFAM" id="SSF46785">
    <property type="entry name" value="Winged helix' DNA-binding domain"/>
    <property type="match status" value="1"/>
</dbReference>
<organism evidence="6">
    <name type="scientific">mine drainage metagenome</name>
    <dbReference type="NCBI Taxonomy" id="410659"/>
    <lineage>
        <taxon>unclassified sequences</taxon>
        <taxon>metagenomes</taxon>
        <taxon>ecological metagenomes</taxon>
    </lineage>
</organism>
<dbReference type="GO" id="GO:0003700">
    <property type="term" value="F:DNA-binding transcription factor activity"/>
    <property type="evidence" value="ECO:0007669"/>
    <property type="project" value="TreeGrafter"/>
</dbReference>
<feature type="domain" description="HTH iclR-type" evidence="4">
    <location>
        <begin position="32"/>
        <end position="95"/>
    </location>
</feature>
<dbReference type="InterPro" id="IPR036388">
    <property type="entry name" value="WH-like_DNA-bd_sf"/>
</dbReference>
<dbReference type="EMBL" id="MLJW01000115">
    <property type="protein sequence ID" value="OIQ98745.1"/>
    <property type="molecule type" value="Genomic_DNA"/>
</dbReference>
<dbReference type="InterPro" id="IPR036390">
    <property type="entry name" value="WH_DNA-bd_sf"/>
</dbReference>
<dbReference type="InterPro" id="IPR014757">
    <property type="entry name" value="Tscrpt_reg_IclR_C"/>
</dbReference>
<dbReference type="SMART" id="SM00346">
    <property type="entry name" value="HTH_ICLR"/>
    <property type="match status" value="1"/>
</dbReference>
<protein>
    <submittedName>
        <fullName evidence="6">Acetate operon repressor</fullName>
    </submittedName>
</protein>
<dbReference type="SUPFAM" id="SSF55781">
    <property type="entry name" value="GAF domain-like"/>
    <property type="match status" value="1"/>
</dbReference>